<proteinExistence type="predicted"/>
<organism evidence="1 2">
    <name type="scientific">Pandoraea iniqua</name>
    <dbReference type="NCBI Taxonomy" id="2508288"/>
    <lineage>
        <taxon>Bacteria</taxon>
        <taxon>Pseudomonadati</taxon>
        <taxon>Pseudomonadota</taxon>
        <taxon>Betaproteobacteria</taxon>
        <taxon>Burkholderiales</taxon>
        <taxon>Burkholderiaceae</taxon>
        <taxon>Pandoraea</taxon>
    </lineage>
</organism>
<dbReference type="AlphaFoldDB" id="A0A5E4UIR0"/>
<dbReference type="EMBL" id="CABPSI010000002">
    <property type="protein sequence ID" value="VVD99927.1"/>
    <property type="molecule type" value="Genomic_DNA"/>
</dbReference>
<dbReference type="RefSeq" id="WP_150683939.1">
    <property type="nucleotide sequence ID" value="NZ_CABPSI010000002.1"/>
</dbReference>
<reference evidence="1 2" key="1">
    <citation type="submission" date="2019-08" db="EMBL/GenBank/DDBJ databases">
        <authorList>
            <person name="Peeters C."/>
        </authorList>
    </citation>
    <scope>NUCLEOTIDE SEQUENCE [LARGE SCALE GENOMIC DNA]</scope>
    <source>
        <strain evidence="1 2">LMG 31115</strain>
    </source>
</reference>
<protein>
    <submittedName>
        <fullName evidence="1">Uncharacterized protein</fullName>
    </submittedName>
</protein>
<sequence length="336" mass="36236">MSEINQWQPMETAPADGTVLLMMARYIHATAEIPVIAHYSAEHGGWINQTFSSAVQLVVPSAWMFRPEPFGAVDRERCGYAATPAAQSAGQEPTSACSVCYGTGFDVNGKPCAFPHGPMRTTYSNAAPVNGGERELAIEEAAQIAETFKCGTCGMDGKCAAAIRELKGVRAADAPQVGGERLTRDEVHAKALAMPEPPVGVFAAGALTSPAKVGGDEREAFINKCIHLLESSRRAAEVVGIEHIEVFPYLPEYDEAVEWLKENRAALSADGGEDKRDAKYWRVLLANDWSLTSIECDVEPFRMWAIVGIAFSTGWHPTPREAINAAIAANQARKGE</sequence>
<name>A0A5E4UIR0_9BURK</name>
<keyword evidence="2" id="KW-1185">Reference proteome</keyword>
<evidence type="ECO:0000313" key="1">
    <source>
        <dbReference type="EMBL" id="VVD99927.1"/>
    </source>
</evidence>
<dbReference type="Proteomes" id="UP000333828">
    <property type="component" value="Unassembled WGS sequence"/>
</dbReference>
<accession>A0A5E4UIR0</accession>
<gene>
    <name evidence="1" type="ORF">PIN31115_02050</name>
</gene>
<evidence type="ECO:0000313" key="2">
    <source>
        <dbReference type="Proteomes" id="UP000333828"/>
    </source>
</evidence>